<dbReference type="EMBL" id="KR029601">
    <property type="protein sequence ID" value="AKH48069.1"/>
    <property type="molecule type" value="Genomic_DNA"/>
</dbReference>
<evidence type="ECO:0000313" key="2">
    <source>
        <dbReference type="EMBL" id="AKH48069.1"/>
    </source>
</evidence>
<proteinExistence type="predicted"/>
<accession>A0A0F7L674</accession>
<reference evidence="2" key="2">
    <citation type="submission" date="2015-03" db="EMBL/GenBank/DDBJ databases">
        <authorList>
            <person name="Chow C.-E.T."/>
            <person name="Winget D.M."/>
            <person name="White R.A.III."/>
            <person name="Hallam S.J."/>
            <person name="Suttle C.A."/>
        </authorList>
    </citation>
    <scope>NUCLEOTIDE SEQUENCE</scope>
    <source>
        <strain evidence="2">Oxic1_6</strain>
    </source>
</reference>
<keyword evidence="1" id="KW-0472">Membrane</keyword>
<keyword evidence="1" id="KW-1133">Transmembrane helix</keyword>
<sequence length="61" mass="6666">MRADQGAWMSGAVHAFVTHAVLLCGWILRRPESIEKYVALCPLIAVHVTPPIDRAAVVLKS</sequence>
<name>A0A0F7L674_9VIRU</name>
<feature type="transmembrane region" description="Helical" evidence="1">
    <location>
        <begin position="6"/>
        <end position="28"/>
    </location>
</feature>
<evidence type="ECO:0000256" key="1">
    <source>
        <dbReference type="SAM" id="Phobius"/>
    </source>
</evidence>
<protein>
    <submittedName>
        <fullName evidence="2">Uncharacterized protein</fullName>
    </submittedName>
</protein>
<reference evidence="2" key="1">
    <citation type="journal article" date="2015" name="Front. Microbiol.">
        <title>Combining genomic sequencing methods to explore viral diversity and reveal potential virus-host interactions.</title>
        <authorList>
            <person name="Chow C.E."/>
            <person name="Winget D.M."/>
            <person name="White R.A.III."/>
            <person name="Hallam S.J."/>
            <person name="Suttle C.A."/>
        </authorList>
    </citation>
    <scope>NUCLEOTIDE SEQUENCE</scope>
    <source>
        <strain evidence="2">Oxic1_6</strain>
    </source>
</reference>
<organism evidence="2">
    <name type="scientific">uncultured marine virus</name>
    <dbReference type="NCBI Taxonomy" id="186617"/>
    <lineage>
        <taxon>Viruses</taxon>
        <taxon>environmental samples</taxon>
    </lineage>
</organism>
<keyword evidence="1" id="KW-0812">Transmembrane</keyword>